<proteinExistence type="predicted"/>
<dbReference type="PATRIC" id="fig|909613.9.peg.4797"/>
<keyword evidence="2" id="KW-1185">Reference proteome</keyword>
<protein>
    <submittedName>
        <fullName evidence="1">Uncharacterized protein</fullName>
    </submittedName>
</protein>
<name>W7IHV2_9PSEU</name>
<sequence length="44" mass="4946">MVWSNGRAFVLEPPVWVGLDGYGRPARLTPAALDRQGWTHHRAC</sequence>
<dbReference type="AlphaFoldDB" id="W7IHV2"/>
<comment type="caution">
    <text evidence="1">The sequence shown here is derived from an EMBL/GenBank/DDBJ whole genome shotgun (WGS) entry which is preliminary data.</text>
</comment>
<organism evidence="1 2">
    <name type="scientific">Actinokineospora spheciospongiae</name>
    <dbReference type="NCBI Taxonomy" id="909613"/>
    <lineage>
        <taxon>Bacteria</taxon>
        <taxon>Bacillati</taxon>
        <taxon>Actinomycetota</taxon>
        <taxon>Actinomycetes</taxon>
        <taxon>Pseudonocardiales</taxon>
        <taxon>Pseudonocardiaceae</taxon>
        <taxon>Actinokineospora</taxon>
    </lineage>
</organism>
<evidence type="ECO:0000313" key="2">
    <source>
        <dbReference type="Proteomes" id="UP000019277"/>
    </source>
</evidence>
<dbReference type="EMBL" id="AYXG01000183">
    <property type="protein sequence ID" value="EWC59938.1"/>
    <property type="molecule type" value="Genomic_DNA"/>
</dbReference>
<dbReference type="STRING" id="909613.UO65_4798"/>
<reference evidence="1 2" key="1">
    <citation type="journal article" date="2014" name="Genome Announc.">
        <title>Draft Genome Sequence of the Antitrypanosomally Active Sponge-Associated Bacterium Actinokineospora sp. Strain EG49.</title>
        <authorList>
            <person name="Harjes J."/>
            <person name="Ryu T."/>
            <person name="Abdelmohsen U.R."/>
            <person name="Moitinho-Silva L."/>
            <person name="Horn H."/>
            <person name="Ravasi T."/>
            <person name="Hentschel U."/>
        </authorList>
    </citation>
    <scope>NUCLEOTIDE SEQUENCE [LARGE SCALE GENOMIC DNA]</scope>
    <source>
        <strain evidence="1 2">EG49</strain>
    </source>
</reference>
<accession>W7IHV2</accession>
<dbReference type="Proteomes" id="UP000019277">
    <property type="component" value="Unassembled WGS sequence"/>
</dbReference>
<evidence type="ECO:0000313" key="1">
    <source>
        <dbReference type="EMBL" id="EWC59938.1"/>
    </source>
</evidence>
<gene>
    <name evidence="1" type="ORF">UO65_4798</name>
</gene>